<dbReference type="InterPro" id="IPR023753">
    <property type="entry name" value="FAD/NAD-binding_dom"/>
</dbReference>
<dbReference type="KEGG" id="tpx:Turpa_0899"/>
<dbReference type="EMBL" id="CP002959">
    <property type="protein sequence ID" value="AFM11550.1"/>
    <property type="molecule type" value="Genomic_DNA"/>
</dbReference>
<evidence type="ECO:0000259" key="5">
    <source>
        <dbReference type="Pfam" id="PF07992"/>
    </source>
</evidence>
<evidence type="ECO:0000256" key="3">
    <source>
        <dbReference type="ARBA" id="ARBA00023164"/>
    </source>
</evidence>
<name>I4B2P3_TURPD</name>
<evidence type="ECO:0000313" key="7">
    <source>
        <dbReference type="EMBL" id="AFM11550.1"/>
    </source>
</evidence>
<comment type="pathway">
    <text evidence="4">Amino-acid biosynthesis.</text>
</comment>
<dbReference type="Pfam" id="PF14691">
    <property type="entry name" value="Fer4_20"/>
    <property type="match status" value="1"/>
</dbReference>
<dbReference type="SUPFAM" id="SSF46548">
    <property type="entry name" value="alpha-helical ferredoxin"/>
    <property type="match status" value="1"/>
</dbReference>
<dbReference type="Gene3D" id="3.40.50.720">
    <property type="entry name" value="NAD(P)-binding Rossmann-like Domain"/>
    <property type="match status" value="1"/>
</dbReference>
<gene>
    <name evidence="7" type="ordered locus">Turpa_0899</name>
</gene>
<dbReference type="Gene3D" id="1.10.1060.10">
    <property type="entry name" value="Alpha-helical ferredoxin"/>
    <property type="match status" value="1"/>
</dbReference>
<evidence type="ECO:0000256" key="1">
    <source>
        <dbReference type="ARBA" id="ARBA00022605"/>
    </source>
</evidence>
<dbReference type="PANTHER" id="PTHR43100">
    <property type="entry name" value="GLUTAMATE SYNTHASE [NADPH] SMALL CHAIN"/>
    <property type="match status" value="1"/>
</dbReference>
<evidence type="ECO:0000313" key="8">
    <source>
        <dbReference type="Proteomes" id="UP000006048"/>
    </source>
</evidence>
<sequence length="479" mass="52064">MGKPTGFKEFARASQVSDPVAERVKHYKEFEHTFEPDVAKVQGARCMDCGIPFCHGDTGCPVDNYIPEFNDLVFRGRYEDALENLHSTNNFPEFTGRLCPAPCEGACTLGINEPAVAIKGIERFIIDTGFKNGWVKPQPPKHKTGKRVAVIGAGPAGMAASQQLARMGHSVTLYEKNEKIGGLIRFGIPDFKFEKWQIDRRAEQMTAEGVEIKTGVNVGKDITADELLKQYDAVVLSGGAEAPRDLPIPGRELKGIHFAMEFLPQNNRKNAGIDVANAISATGKNVVVIGGGDTGSDCVGTSNRHKAKGVSQLELFPMPPAERAASTPWPYWPMKLRTSSSHEEGAERMWSINTLRFNDDGKGNVKSLSCVKVEMKDGKFVDVPGSEFELQADLVLLAMGFLGPQKGGLIEQFEKAGLQLDARGNVKADFGDHAGAHRTTVDKVFAAGDMRRGQSLIVWAIAEGRKCANAVNAYLMAAK</sequence>
<keyword evidence="2" id="KW-0560">Oxidoreductase</keyword>
<reference evidence="7 8" key="1">
    <citation type="submission" date="2012-06" db="EMBL/GenBank/DDBJ databases">
        <title>The complete chromosome of genome of Turneriella parva DSM 21527.</title>
        <authorList>
            <consortium name="US DOE Joint Genome Institute (JGI-PGF)"/>
            <person name="Lucas S."/>
            <person name="Han J."/>
            <person name="Lapidus A."/>
            <person name="Bruce D."/>
            <person name="Goodwin L."/>
            <person name="Pitluck S."/>
            <person name="Peters L."/>
            <person name="Kyrpides N."/>
            <person name="Mavromatis K."/>
            <person name="Ivanova N."/>
            <person name="Mikhailova N."/>
            <person name="Chertkov O."/>
            <person name="Detter J.C."/>
            <person name="Tapia R."/>
            <person name="Han C."/>
            <person name="Land M."/>
            <person name="Hauser L."/>
            <person name="Markowitz V."/>
            <person name="Cheng J.-F."/>
            <person name="Hugenholtz P."/>
            <person name="Woyke T."/>
            <person name="Wu D."/>
            <person name="Gronow S."/>
            <person name="Wellnitz S."/>
            <person name="Brambilla E."/>
            <person name="Klenk H.-P."/>
            <person name="Eisen J.A."/>
        </authorList>
    </citation>
    <scope>NUCLEOTIDE SEQUENCE [LARGE SCALE GENOMIC DNA]</scope>
    <source>
        <strain evidence="8">ATCC BAA-1111 / DSM 21527 / NCTC 11395 / H</strain>
    </source>
</reference>
<dbReference type="InterPro" id="IPR036188">
    <property type="entry name" value="FAD/NAD-bd_sf"/>
</dbReference>
<dbReference type="InterPro" id="IPR006005">
    <property type="entry name" value="Glut_synth_ssu1"/>
</dbReference>
<dbReference type="OrthoDB" id="9803192at2"/>
<accession>I4B2P3</accession>
<dbReference type="GO" id="GO:0006537">
    <property type="term" value="P:glutamate biosynthetic process"/>
    <property type="evidence" value="ECO:0007669"/>
    <property type="project" value="UniProtKB-KW"/>
</dbReference>
<dbReference type="RefSeq" id="WP_014802068.1">
    <property type="nucleotide sequence ID" value="NC_018020.1"/>
</dbReference>
<feature type="domain" description="Dihydroprymidine dehydrogenase" evidence="6">
    <location>
        <begin position="23"/>
        <end position="133"/>
    </location>
</feature>
<dbReference type="GO" id="GO:0051536">
    <property type="term" value="F:iron-sulfur cluster binding"/>
    <property type="evidence" value="ECO:0007669"/>
    <property type="project" value="InterPro"/>
</dbReference>
<dbReference type="AlphaFoldDB" id="I4B2P3"/>
<dbReference type="SUPFAM" id="SSF51971">
    <property type="entry name" value="Nucleotide-binding domain"/>
    <property type="match status" value="2"/>
</dbReference>
<organism evidence="7 8">
    <name type="scientific">Turneriella parva (strain ATCC BAA-1111 / DSM 21527 / NCTC 11395 / H)</name>
    <name type="common">Leptospira parva</name>
    <dbReference type="NCBI Taxonomy" id="869212"/>
    <lineage>
        <taxon>Bacteria</taxon>
        <taxon>Pseudomonadati</taxon>
        <taxon>Spirochaetota</taxon>
        <taxon>Spirochaetia</taxon>
        <taxon>Leptospirales</taxon>
        <taxon>Leptospiraceae</taxon>
        <taxon>Turneriella</taxon>
    </lineage>
</organism>
<dbReference type="HOGENOM" id="CLU_000422_3_1_12"/>
<protein>
    <submittedName>
        <fullName evidence="7">Glutamate synthase, NADH/NADPH, small subunit</fullName>
    </submittedName>
</protein>
<keyword evidence="8" id="KW-1185">Reference proteome</keyword>
<dbReference type="Proteomes" id="UP000006048">
    <property type="component" value="Chromosome"/>
</dbReference>
<dbReference type="InterPro" id="IPR051394">
    <property type="entry name" value="Glutamate_Synthase"/>
</dbReference>
<dbReference type="PRINTS" id="PR00419">
    <property type="entry name" value="ADXRDTASE"/>
</dbReference>
<dbReference type="STRING" id="869212.Turpa_0899"/>
<proteinExistence type="predicted"/>
<keyword evidence="1" id="KW-0028">Amino-acid biosynthesis</keyword>
<evidence type="ECO:0000256" key="4">
    <source>
        <dbReference type="ARBA" id="ARBA00029440"/>
    </source>
</evidence>
<dbReference type="Pfam" id="PF07992">
    <property type="entry name" value="Pyr_redox_2"/>
    <property type="match status" value="1"/>
</dbReference>
<dbReference type="InterPro" id="IPR009051">
    <property type="entry name" value="Helical_ferredxn"/>
</dbReference>
<dbReference type="Gene3D" id="3.50.50.60">
    <property type="entry name" value="FAD/NAD(P)-binding domain"/>
    <property type="match status" value="1"/>
</dbReference>
<evidence type="ECO:0000256" key="2">
    <source>
        <dbReference type="ARBA" id="ARBA00023002"/>
    </source>
</evidence>
<keyword evidence="3" id="KW-0314">Glutamate biosynthesis</keyword>
<dbReference type="GO" id="GO:0016639">
    <property type="term" value="F:oxidoreductase activity, acting on the CH-NH2 group of donors, NAD or NADP as acceptor"/>
    <property type="evidence" value="ECO:0007669"/>
    <property type="project" value="InterPro"/>
</dbReference>
<dbReference type="PATRIC" id="fig|869212.3.peg.872"/>
<dbReference type="PANTHER" id="PTHR43100:SF1">
    <property type="entry name" value="GLUTAMATE SYNTHASE [NADPH] SMALL CHAIN"/>
    <property type="match status" value="1"/>
</dbReference>
<dbReference type="InterPro" id="IPR028261">
    <property type="entry name" value="DPD_II"/>
</dbReference>
<dbReference type="NCBIfam" id="TIGR01317">
    <property type="entry name" value="GOGAT_sm_gam"/>
    <property type="match status" value="1"/>
</dbReference>
<evidence type="ECO:0000259" key="6">
    <source>
        <dbReference type="Pfam" id="PF14691"/>
    </source>
</evidence>
<feature type="domain" description="FAD/NAD(P)-binding" evidence="5">
    <location>
        <begin position="147"/>
        <end position="464"/>
    </location>
</feature>